<accession>A0A0R1KDT7</accession>
<dbReference type="InterPro" id="IPR006379">
    <property type="entry name" value="HAD-SF_hydro_IIB"/>
</dbReference>
<dbReference type="Proteomes" id="UP000051248">
    <property type="component" value="Unassembled WGS sequence"/>
</dbReference>
<dbReference type="GO" id="GO:0016791">
    <property type="term" value="F:phosphatase activity"/>
    <property type="evidence" value="ECO:0007669"/>
    <property type="project" value="TreeGrafter"/>
</dbReference>
<comment type="caution">
    <text evidence="1">The sequence shown here is derived from an EMBL/GenBank/DDBJ whole genome shotgun (WGS) entry which is preliminary data.</text>
</comment>
<dbReference type="PATRIC" id="fig|1423775.4.peg.2376"/>
<dbReference type="InterPro" id="IPR023214">
    <property type="entry name" value="HAD_sf"/>
</dbReference>
<dbReference type="PANTHER" id="PTHR10000:SF53">
    <property type="entry name" value="5-AMINO-6-(5-PHOSPHO-D-RIBITYLAMINO)URACIL PHOSPHATASE YBJI-RELATED"/>
    <property type="match status" value="1"/>
</dbReference>
<evidence type="ECO:0000313" key="2">
    <source>
        <dbReference type="Proteomes" id="UP000051248"/>
    </source>
</evidence>
<organism evidence="1 2">
    <name type="scientific">Companilactobacillus nodensis DSM 19682 = JCM 14932 = NBRC 107160</name>
    <dbReference type="NCBI Taxonomy" id="1423775"/>
    <lineage>
        <taxon>Bacteria</taxon>
        <taxon>Bacillati</taxon>
        <taxon>Bacillota</taxon>
        <taxon>Bacilli</taxon>
        <taxon>Lactobacillales</taxon>
        <taxon>Lactobacillaceae</taxon>
        <taxon>Companilactobacillus</taxon>
    </lineage>
</organism>
<proteinExistence type="predicted"/>
<keyword evidence="2" id="KW-1185">Reference proteome</keyword>
<dbReference type="eggNOG" id="COG0561">
    <property type="taxonomic scope" value="Bacteria"/>
</dbReference>
<dbReference type="SUPFAM" id="SSF56784">
    <property type="entry name" value="HAD-like"/>
    <property type="match status" value="1"/>
</dbReference>
<dbReference type="InterPro" id="IPR036412">
    <property type="entry name" value="HAD-like_sf"/>
</dbReference>
<dbReference type="OrthoDB" id="1650327at2"/>
<dbReference type="Gene3D" id="3.40.50.1000">
    <property type="entry name" value="HAD superfamily/HAD-like"/>
    <property type="match status" value="1"/>
</dbReference>
<name>A0A0R1KDT7_9LACO</name>
<dbReference type="GO" id="GO:0005829">
    <property type="term" value="C:cytosol"/>
    <property type="evidence" value="ECO:0007669"/>
    <property type="project" value="TreeGrafter"/>
</dbReference>
<evidence type="ECO:0000313" key="1">
    <source>
        <dbReference type="EMBL" id="KRK78561.1"/>
    </source>
</evidence>
<reference evidence="1 2" key="1">
    <citation type="journal article" date="2015" name="Genome Announc.">
        <title>Expanding the biotechnology potential of lactobacilli through comparative genomics of 213 strains and associated genera.</title>
        <authorList>
            <person name="Sun Z."/>
            <person name="Harris H.M."/>
            <person name="McCann A."/>
            <person name="Guo C."/>
            <person name="Argimon S."/>
            <person name="Zhang W."/>
            <person name="Yang X."/>
            <person name="Jeffery I.B."/>
            <person name="Cooney J.C."/>
            <person name="Kagawa T.F."/>
            <person name="Liu W."/>
            <person name="Song Y."/>
            <person name="Salvetti E."/>
            <person name="Wrobel A."/>
            <person name="Rasinkangas P."/>
            <person name="Parkhill J."/>
            <person name="Rea M.C."/>
            <person name="O'Sullivan O."/>
            <person name="Ritari J."/>
            <person name="Douillard F.P."/>
            <person name="Paul Ross R."/>
            <person name="Yang R."/>
            <person name="Briner A.E."/>
            <person name="Felis G.E."/>
            <person name="de Vos W.M."/>
            <person name="Barrangou R."/>
            <person name="Klaenhammer T.R."/>
            <person name="Caufield P.W."/>
            <person name="Cui Y."/>
            <person name="Zhang H."/>
            <person name="O'Toole P.W."/>
        </authorList>
    </citation>
    <scope>NUCLEOTIDE SEQUENCE [LARGE SCALE GENOMIC DNA]</scope>
    <source>
        <strain evidence="1 2">DSM 19682</strain>
    </source>
</reference>
<dbReference type="STRING" id="1423775.FD03_GL002336"/>
<gene>
    <name evidence="1" type="ORF">FD03_GL002336</name>
</gene>
<protein>
    <submittedName>
        <fullName evidence="1">HAD superfamily hydrolase</fullName>
    </submittedName>
</protein>
<dbReference type="EMBL" id="AZDZ01000022">
    <property type="protein sequence ID" value="KRK78561.1"/>
    <property type="molecule type" value="Genomic_DNA"/>
</dbReference>
<dbReference type="Pfam" id="PF08282">
    <property type="entry name" value="Hydrolase_3"/>
    <property type="match status" value="1"/>
</dbReference>
<dbReference type="NCBIfam" id="TIGR01484">
    <property type="entry name" value="HAD-SF-IIB"/>
    <property type="match status" value="1"/>
</dbReference>
<keyword evidence="1" id="KW-0378">Hydrolase</keyword>
<dbReference type="AlphaFoldDB" id="A0A0R1KDT7"/>
<dbReference type="Gene3D" id="3.30.1240.10">
    <property type="match status" value="1"/>
</dbReference>
<sequence length="253" mass="28223">MEKLSMKNFVFDIDGTISFNGQNIPDEIIASIKELMVNGHRVIFASARPIRDLLPVLPDEFNDNLLIGANGAMVSDNSKIKIINTINSEDAKFVFELITKYQLSYVVDSDWNYASQITENNCMYGQIDIGNFARQIPLSMIETPVKIILLDLNNKLLNKISESLRTNTDLAVVSHIGEGNLNITANDVNKYSTLSKLGITEYIAFGNDKNDVEMLQHAQSGVWITSKTSPLVDNQIECTADISEITKNINQFV</sequence>
<dbReference type="GO" id="GO:0000287">
    <property type="term" value="F:magnesium ion binding"/>
    <property type="evidence" value="ECO:0007669"/>
    <property type="project" value="TreeGrafter"/>
</dbReference>
<dbReference type="PANTHER" id="PTHR10000">
    <property type="entry name" value="PHOSPHOSERINE PHOSPHATASE"/>
    <property type="match status" value="1"/>
</dbReference>